<evidence type="ECO:0000313" key="1">
    <source>
        <dbReference type="EMBL" id="SCL35158.1"/>
    </source>
</evidence>
<protein>
    <submittedName>
        <fullName evidence="1">Uncharacterized protein</fullName>
    </submittedName>
</protein>
<dbReference type="RefSeq" id="WP_091088405.1">
    <property type="nucleotide sequence ID" value="NZ_FMHT01000003.1"/>
</dbReference>
<reference evidence="1 2" key="1">
    <citation type="submission" date="2016-06" db="EMBL/GenBank/DDBJ databases">
        <authorList>
            <person name="Kjaerup R.B."/>
            <person name="Dalgaard T.S."/>
            <person name="Juul-Madsen H.R."/>
        </authorList>
    </citation>
    <scope>NUCLEOTIDE SEQUENCE [LARGE SCALE GENOMIC DNA]</scope>
    <source>
        <strain evidence="1 2">DSM 43818</strain>
    </source>
</reference>
<sequence>MIGAAARDNAAWCDLVCRAHGLTGVTDADAWSVSRRSPPWYPDAVTLRPGVDPAAVLARIDDGPGASVKDSFADLDLTPHGFRVLFEATWIHLPPGPTPGASELTPVVTSEQLTTWATAHGGGPLFRAALLAEPGVRVLGLPDGHGGWAGGAVLHTGGDVVGVSNVFAADPTAAPRVWAGVCAAGADRHLVGYEHGGDLAVAVAAGFRGVGPLRVWLR</sequence>
<dbReference type="Proteomes" id="UP000199699">
    <property type="component" value="Unassembled WGS sequence"/>
</dbReference>
<dbReference type="AlphaFoldDB" id="A0A1C6T062"/>
<evidence type="ECO:0000313" key="2">
    <source>
        <dbReference type="Proteomes" id="UP000199699"/>
    </source>
</evidence>
<name>A0A1C6T062_9ACTN</name>
<dbReference type="STRING" id="145857.GA0070616_5153"/>
<dbReference type="OrthoDB" id="153065at2"/>
<proteinExistence type="predicted"/>
<accession>A0A1C6T062</accession>
<keyword evidence="2" id="KW-1185">Reference proteome</keyword>
<organism evidence="1 2">
    <name type="scientific">Micromonospora nigra</name>
    <dbReference type="NCBI Taxonomy" id="145857"/>
    <lineage>
        <taxon>Bacteria</taxon>
        <taxon>Bacillati</taxon>
        <taxon>Actinomycetota</taxon>
        <taxon>Actinomycetes</taxon>
        <taxon>Micromonosporales</taxon>
        <taxon>Micromonosporaceae</taxon>
        <taxon>Micromonospora</taxon>
    </lineage>
</organism>
<gene>
    <name evidence="1" type="ORF">GA0070616_5153</name>
</gene>
<dbReference type="EMBL" id="FMHT01000003">
    <property type="protein sequence ID" value="SCL35158.1"/>
    <property type="molecule type" value="Genomic_DNA"/>
</dbReference>